<evidence type="ECO:0000313" key="2">
    <source>
        <dbReference type="Proteomes" id="UP000077671"/>
    </source>
</evidence>
<organism evidence="1 2">
    <name type="scientific">Tilletia caries</name>
    <name type="common">wheat bunt fungus</name>
    <dbReference type="NCBI Taxonomy" id="13290"/>
    <lineage>
        <taxon>Eukaryota</taxon>
        <taxon>Fungi</taxon>
        <taxon>Dikarya</taxon>
        <taxon>Basidiomycota</taxon>
        <taxon>Ustilaginomycotina</taxon>
        <taxon>Exobasidiomycetes</taxon>
        <taxon>Tilletiales</taxon>
        <taxon>Tilletiaceae</taxon>
        <taxon>Tilletia</taxon>
    </lineage>
</organism>
<reference evidence="1" key="1">
    <citation type="submission" date="2016-04" db="EMBL/GenBank/DDBJ databases">
        <authorList>
            <person name="Nguyen H.D."/>
            <person name="Kesanakurti P."/>
            <person name="Cullis J."/>
            <person name="Levesque C.A."/>
            <person name="Hambleton S."/>
        </authorList>
    </citation>
    <scope>NUCLEOTIDE SEQUENCE</scope>
    <source>
        <strain evidence="1">DAOMC 238032</strain>
    </source>
</reference>
<dbReference type="Proteomes" id="UP000077671">
    <property type="component" value="Unassembled WGS sequence"/>
</dbReference>
<comment type="caution">
    <text evidence="1">The sequence shown here is derived from an EMBL/GenBank/DDBJ whole genome shotgun (WGS) entry which is preliminary data.</text>
</comment>
<dbReference type="AlphaFoldDB" id="A0A8T8SFV5"/>
<reference evidence="1" key="2">
    <citation type="journal article" date="2019" name="IMA Fungus">
        <title>Genome sequencing and comparison of five Tilletia species to identify candidate genes for the detection of regulated species infecting wheat.</title>
        <authorList>
            <person name="Nguyen H.D.T."/>
            <person name="Sultana T."/>
            <person name="Kesanakurti P."/>
            <person name="Hambleton S."/>
        </authorList>
    </citation>
    <scope>NUCLEOTIDE SEQUENCE</scope>
    <source>
        <strain evidence="1">DAOMC 238032</strain>
    </source>
</reference>
<sequence length="131" mass="13852">SRKPPSRLRDSVLAVTTPSAASDRDTTYNACGLLSGTTSAAYPADKIKQIKTTSVKPFYMAPTANTINPDTKYSVDVETCGANPASSFGCNDVSLKSATFFVLGGRPAVGHLDSSAECYFDDQLSKDKCAK</sequence>
<protein>
    <submittedName>
        <fullName evidence="1">Uncharacterized protein</fullName>
    </submittedName>
</protein>
<dbReference type="EMBL" id="LWDD02002766">
    <property type="protein sequence ID" value="KAE8239219.1"/>
    <property type="molecule type" value="Genomic_DNA"/>
</dbReference>
<feature type="non-terminal residue" evidence="1">
    <location>
        <position position="1"/>
    </location>
</feature>
<gene>
    <name evidence="1" type="ORF">A4X03_0g8661</name>
</gene>
<name>A0A8T8SFV5_9BASI</name>
<accession>A0A8T8SFV5</accession>
<evidence type="ECO:0000313" key="1">
    <source>
        <dbReference type="EMBL" id="KAE8239219.1"/>
    </source>
</evidence>
<proteinExistence type="predicted"/>